<dbReference type="Proteomes" id="UP000315017">
    <property type="component" value="Chromosome"/>
</dbReference>
<proteinExistence type="predicted"/>
<dbReference type="EMBL" id="CP036274">
    <property type="protein sequence ID" value="QDU30082.1"/>
    <property type="molecule type" value="Genomic_DNA"/>
</dbReference>
<protein>
    <recommendedName>
        <fullName evidence="3">DUF1501 domain-containing protein</fullName>
    </recommendedName>
</protein>
<dbReference type="Pfam" id="PF07394">
    <property type="entry name" value="DUF1501"/>
    <property type="match status" value="1"/>
</dbReference>
<dbReference type="InterPro" id="IPR017850">
    <property type="entry name" value="Alkaline_phosphatase_core_sf"/>
</dbReference>
<dbReference type="PANTHER" id="PTHR43737">
    <property type="entry name" value="BLL7424 PROTEIN"/>
    <property type="match status" value="1"/>
</dbReference>
<dbReference type="OrthoDB" id="127333at2"/>
<dbReference type="AlphaFoldDB" id="A0A517YIP2"/>
<dbReference type="KEGG" id="aagg:ETAA8_52010"/>
<reference evidence="1 2" key="1">
    <citation type="submission" date="2019-02" db="EMBL/GenBank/DDBJ databases">
        <title>Deep-cultivation of Planctomycetes and their phenomic and genomic characterization uncovers novel biology.</title>
        <authorList>
            <person name="Wiegand S."/>
            <person name="Jogler M."/>
            <person name="Boedeker C."/>
            <person name="Pinto D."/>
            <person name="Vollmers J."/>
            <person name="Rivas-Marin E."/>
            <person name="Kohn T."/>
            <person name="Peeters S.H."/>
            <person name="Heuer A."/>
            <person name="Rast P."/>
            <person name="Oberbeckmann S."/>
            <person name="Bunk B."/>
            <person name="Jeske O."/>
            <person name="Meyerdierks A."/>
            <person name="Storesund J.E."/>
            <person name="Kallscheuer N."/>
            <person name="Luecker S."/>
            <person name="Lage O.M."/>
            <person name="Pohl T."/>
            <person name="Merkel B.J."/>
            <person name="Hornburger P."/>
            <person name="Mueller R.-W."/>
            <person name="Bruemmer F."/>
            <person name="Labrenz M."/>
            <person name="Spormann A.M."/>
            <person name="Op den Camp H."/>
            <person name="Overmann J."/>
            <person name="Amann R."/>
            <person name="Jetten M.S.M."/>
            <person name="Mascher T."/>
            <person name="Medema M.H."/>
            <person name="Devos D.P."/>
            <person name="Kaster A.-K."/>
            <person name="Ovreas L."/>
            <person name="Rohde M."/>
            <person name="Galperin M.Y."/>
            <person name="Jogler C."/>
        </authorList>
    </citation>
    <scope>NUCLEOTIDE SEQUENCE [LARGE SCALE GENOMIC DNA]</scope>
    <source>
        <strain evidence="1 2">ETA_A8</strain>
    </source>
</reference>
<dbReference type="PROSITE" id="PS51318">
    <property type="entry name" value="TAT"/>
    <property type="match status" value="1"/>
</dbReference>
<accession>A0A517YIP2</accession>
<dbReference type="InterPro" id="IPR010869">
    <property type="entry name" value="DUF1501"/>
</dbReference>
<gene>
    <name evidence="1" type="ORF">ETAA8_52010</name>
</gene>
<organism evidence="1 2">
    <name type="scientific">Anatilimnocola aggregata</name>
    <dbReference type="NCBI Taxonomy" id="2528021"/>
    <lineage>
        <taxon>Bacteria</taxon>
        <taxon>Pseudomonadati</taxon>
        <taxon>Planctomycetota</taxon>
        <taxon>Planctomycetia</taxon>
        <taxon>Pirellulales</taxon>
        <taxon>Pirellulaceae</taxon>
        <taxon>Anatilimnocola</taxon>
    </lineage>
</organism>
<dbReference type="SUPFAM" id="SSF53649">
    <property type="entry name" value="Alkaline phosphatase-like"/>
    <property type="match status" value="1"/>
</dbReference>
<dbReference type="PANTHER" id="PTHR43737:SF1">
    <property type="entry name" value="DUF1501 DOMAIN-CONTAINING PROTEIN"/>
    <property type="match status" value="1"/>
</dbReference>
<dbReference type="RefSeq" id="WP_145094955.1">
    <property type="nucleotide sequence ID" value="NZ_CP036274.1"/>
</dbReference>
<keyword evidence="2" id="KW-1185">Reference proteome</keyword>
<name>A0A517YIP2_9BACT</name>
<evidence type="ECO:0008006" key="3">
    <source>
        <dbReference type="Google" id="ProtNLM"/>
    </source>
</evidence>
<dbReference type="InterPro" id="IPR006311">
    <property type="entry name" value="TAT_signal"/>
</dbReference>
<sequence>MLNLQYSARTVSPLCNGHTRRDFLQIGALGLGGITLSQLLRAEAQAGGANSQGSSAGRKPGTKSVIMVYLVGGPPHQDMWDMKPDAPVEIAGPMRPAPSNVPGMEFCDLLPKLNQRADRLAVVRSIVDSQAGHDAHQCYTGRVPSKSAPAGGWPQFGSVVGKIQGPVEAAIPPFASLAYTTTHGPYNEPGPGFLGIGQSAFGALGDARQNMVLNGVTPERLGDRRNLLSSMDKLRRDFDRSGKLSGMDAICQQAFDILTSSKLADALDLSKEDPATVARYGTGNTKIMIDANGAPRVPQSFLLARRLVEAGCRVVTLNYSKWDWHGGLNAEGRANNSIFLREKEDFPIFDNGLACLLDDLKDRGLSDDVTVLVWGEFGRTPIISKQVGRDHWPRVNSCLLAGGGMRTGQIIGSTDRHGGEATSRPTKFGEIFATLYHNLGISPHATVTDLSGRPQYLVHDQAQAMKELI</sequence>
<evidence type="ECO:0000313" key="2">
    <source>
        <dbReference type="Proteomes" id="UP000315017"/>
    </source>
</evidence>
<evidence type="ECO:0000313" key="1">
    <source>
        <dbReference type="EMBL" id="QDU30082.1"/>
    </source>
</evidence>